<dbReference type="InterPro" id="IPR005901">
    <property type="entry name" value="GLPGLI"/>
</dbReference>
<reference evidence="1" key="1">
    <citation type="submission" date="2020-05" db="EMBL/GenBank/DDBJ databases">
        <title>Chitinophaga laudate sp. nov., isolated from a tropical peat swamp.</title>
        <authorList>
            <person name="Goh C.B.S."/>
            <person name="Lee M.S."/>
            <person name="Parimannan S."/>
            <person name="Pasbakhsh P."/>
            <person name="Yule C.M."/>
            <person name="Rajandas H."/>
            <person name="Loke S."/>
            <person name="Croft L."/>
            <person name="Tan J.B.L."/>
        </authorList>
    </citation>
    <scope>NUCLEOTIDE SEQUENCE</scope>
    <source>
        <strain evidence="1">Mgbs1</strain>
        <plasmid evidence="1">MgbsP1</plasmid>
    </source>
</reference>
<comment type="caution">
    <text evidence="1">The sequence shown here is derived from an EMBL/GenBank/DDBJ whole genome shotgun (WGS) entry which is preliminary data.</text>
</comment>
<keyword evidence="2" id="KW-1185">Reference proteome</keyword>
<dbReference type="Proteomes" id="UP000281028">
    <property type="component" value="Unassembled WGS sequence"/>
</dbReference>
<dbReference type="OrthoDB" id="1440774at2"/>
<keyword evidence="1" id="KW-0614">Plasmid</keyword>
<evidence type="ECO:0000313" key="2">
    <source>
        <dbReference type="Proteomes" id="UP000281028"/>
    </source>
</evidence>
<sequence>MKSIIVCLLAFVCSSVQAQHTTFLQQGRIEFEKKQNVHARIDEMYGDDNASWKDLEKKMTPKFSTSYFDLQFTGNITSYKPGRELQENVNVRESPAEANEVYTDLQKKESISQKKVFEQLYLQQDSIRRIRWKLTDETRKIAGFDCRRANAIIMDSIYVVAFYTDAIVTPGGPESFTGLPGMILGVALPHEHITWFATKVLVDDVQPGALKPPARGKKVTTAALNETISKTLDKWGNYGKAYLKGIML</sequence>
<protein>
    <submittedName>
        <fullName evidence="1">GLPGLI family protein</fullName>
    </submittedName>
</protein>
<organism evidence="1 2">
    <name type="scientific">Chitinophaga solisilvae</name>
    <dbReference type="NCBI Taxonomy" id="1233460"/>
    <lineage>
        <taxon>Bacteria</taxon>
        <taxon>Pseudomonadati</taxon>
        <taxon>Bacteroidota</taxon>
        <taxon>Chitinophagia</taxon>
        <taxon>Chitinophagales</taxon>
        <taxon>Chitinophagaceae</taxon>
        <taxon>Chitinophaga</taxon>
    </lineage>
</organism>
<name>A0A433WLN2_9BACT</name>
<geneLocation type="plasmid" evidence="1">
    <name>MgbsP1</name>
</geneLocation>
<dbReference type="NCBIfam" id="TIGR01200">
    <property type="entry name" value="GLPGLI"/>
    <property type="match status" value="1"/>
</dbReference>
<gene>
    <name evidence="1" type="ORF">ECE50_030550</name>
</gene>
<dbReference type="Pfam" id="PF09697">
    <property type="entry name" value="Porph_ging"/>
    <property type="match status" value="1"/>
</dbReference>
<proteinExistence type="predicted"/>
<accession>A0A433WLN2</accession>
<dbReference type="AlphaFoldDB" id="A0A433WLN2"/>
<evidence type="ECO:0000313" key="1">
    <source>
        <dbReference type="EMBL" id="NSL91203.1"/>
    </source>
</evidence>
<dbReference type="EMBL" id="RIAR02000002">
    <property type="protein sequence ID" value="NSL91203.1"/>
    <property type="molecule type" value="Genomic_DNA"/>
</dbReference>